<dbReference type="Proteomes" id="UP000253141">
    <property type="component" value="Unassembled WGS sequence"/>
</dbReference>
<comment type="caution">
    <text evidence="1">The sequence shown here is derived from an EMBL/GenBank/DDBJ whole genome shotgun (WGS) entry which is preliminary data.</text>
</comment>
<evidence type="ECO:0000313" key="2">
    <source>
        <dbReference type="Proteomes" id="UP000253141"/>
    </source>
</evidence>
<accession>A0A369ID95</accession>
<keyword evidence="2" id="KW-1185">Reference proteome</keyword>
<name>A0A369ID95_9BACT</name>
<reference evidence="1 2" key="1">
    <citation type="submission" date="2018-07" db="EMBL/GenBank/DDBJ databases">
        <title>Genome analysis of Runella aurantiaca.</title>
        <authorList>
            <person name="Yang X."/>
        </authorList>
    </citation>
    <scope>NUCLEOTIDE SEQUENCE [LARGE SCALE GENOMIC DNA]</scope>
    <source>
        <strain evidence="1 2">YX9</strain>
    </source>
</reference>
<gene>
    <name evidence="1" type="ORF">DVG78_06925</name>
</gene>
<evidence type="ECO:0000313" key="1">
    <source>
        <dbReference type="EMBL" id="RDB07002.1"/>
    </source>
</evidence>
<protein>
    <submittedName>
        <fullName evidence="1">Uncharacterized protein</fullName>
    </submittedName>
</protein>
<sequence length="71" mass="8118">MNGRKKDTHKSKSAKVPVKEKFMPKCIYTPNTKTPRPQGERGVGSYEITEKNKGCFSSIGFTMVFLPFWFV</sequence>
<organism evidence="1 2">
    <name type="scientific">Runella aurantiaca</name>
    <dbReference type="NCBI Taxonomy" id="2282308"/>
    <lineage>
        <taxon>Bacteria</taxon>
        <taxon>Pseudomonadati</taxon>
        <taxon>Bacteroidota</taxon>
        <taxon>Cytophagia</taxon>
        <taxon>Cytophagales</taxon>
        <taxon>Spirosomataceae</taxon>
        <taxon>Runella</taxon>
    </lineage>
</organism>
<dbReference type="EMBL" id="QPIW01000003">
    <property type="protein sequence ID" value="RDB07002.1"/>
    <property type="molecule type" value="Genomic_DNA"/>
</dbReference>
<proteinExistence type="predicted"/>
<dbReference type="AlphaFoldDB" id="A0A369ID95"/>